<dbReference type="GO" id="GO:0051087">
    <property type="term" value="F:protein-folding chaperone binding"/>
    <property type="evidence" value="ECO:0007669"/>
    <property type="project" value="TreeGrafter"/>
</dbReference>
<evidence type="ECO:0000313" key="6">
    <source>
        <dbReference type="EMBL" id="KAJ6222220.1"/>
    </source>
</evidence>
<dbReference type="Gene3D" id="1.10.287.370">
    <property type="match status" value="1"/>
</dbReference>
<keyword evidence="3" id="KW-0143">Chaperone</keyword>
<sequence length="122" mass="14288">MEKSQNIKQKIDEELSKFSAIRKQYNKIISARGQLEIQLNENKIVKEELDLLSDDTKTFKLIGPALIKIDQKEAKDNVNNRIKYITEELKRHDKTMESLCEQQEKHRENVMKLEQSAKAQSS</sequence>
<dbReference type="PANTHER" id="PTHR21431:SF0">
    <property type="entry name" value="PREFOLDIN SUBUNIT 6"/>
    <property type="match status" value="1"/>
</dbReference>
<dbReference type="OMA" id="VQTEFAQ"/>
<evidence type="ECO:0000313" key="7">
    <source>
        <dbReference type="Proteomes" id="UP001142055"/>
    </source>
</evidence>
<gene>
    <name evidence="6" type="ORF">RDWZM_000765</name>
</gene>
<organism evidence="6 7">
    <name type="scientific">Blomia tropicalis</name>
    <name type="common">Mite</name>
    <dbReference type="NCBI Taxonomy" id="40697"/>
    <lineage>
        <taxon>Eukaryota</taxon>
        <taxon>Metazoa</taxon>
        <taxon>Ecdysozoa</taxon>
        <taxon>Arthropoda</taxon>
        <taxon>Chelicerata</taxon>
        <taxon>Arachnida</taxon>
        <taxon>Acari</taxon>
        <taxon>Acariformes</taxon>
        <taxon>Sarcoptiformes</taxon>
        <taxon>Astigmata</taxon>
        <taxon>Glycyphagoidea</taxon>
        <taxon>Echimyopodidae</taxon>
        <taxon>Blomia</taxon>
    </lineage>
</organism>
<feature type="region of interest" description="Disordered" evidence="5">
    <location>
        <begin position="100"/>
        <end position="122"/>
    </location>
</feature>
<keyword evidence="7" id="KW-1185">Reference proteome</keyword>
<comment type="similarity">
    <text evidence="1">Belongs to the prefoldin subunit beta family.</text>
</comment>
<reference evidence="6" key="1">
    <citation type="submission" date="2022-12" db="EMBL/GenBank/DDBJ databases">
        <title>Genome assemblies of Blomia tropicalis.</title>
        <authorList>
            <person name="Cui Y."/>
        </authorList>
    </citation>
    <scope>NUCLEOTIDE SEQUENCE</scope>
    <source>
        <tissue evidence="6">Adult mites</tissue>
    </source>
</reference>
<evidence type="ECO:0000256" key="3">
    <source>
        <dbReference type="ARBA" id="ARBA00023186"/>
    </source>
</evidence>
<evidence type="ECO:0000256" key="4">
    <source>
        <dbReference type="ARBA" id="ARBA00072592"/>
    </source>
</evidence>
<dbReference type="GO" id="GO:0005737">
    <property type="term" value="C:cytoplasm"/>
    <property type="evidence" value="ECO:0007669"/>
    <property type="project" value="TreeGrafter"/>
</dbReference>
<dbReference type="OrthoDB" id="248120at2759"/>
<dbReference type="EMBL" id="JAPWDV010000001">
    <property type="protein sequence ID" value="KAJ6222220.1"/>
    <property type="molecule type" value="Genomic_DNA"/>
</dbReference>
<dbReference type="InterPro" id="IPR009053">
    <property type="entry name" value="Prefoldin"/>
</dbReference>
<name>A0A9Q0RQ43_BLOTA</name>
<accession>A0A9Q0RQ43</accession>
<evidence type="ECO:0000256" key="1">
    <source>
        <dbReference type="ARBA" id="ARBA00008045"/>
    </source>
</evidence>
<dbReference type="Proteomes" id="UP001142055">
    <property type="component" value="Chromosome 1"/>
</dbReference>
<dbReference type="AlphaFoldDB" id="A0A9Q0RQ43"/>
<dbReference type="GO" id="GO:0051082">
    <property type="term" value="F:unfolded protein binding"/>
    <property type="evidence" value="ECO:0007669"/>
    <property type="project" value="InterPro"/>
</dbReference>
<dbReference type="Pfam" id="PF01920">
    <property type="entry name" value="Prefoldin_2"/>
    <property type="match status" value="1"/>
</dbReference>
<dbReference type="GO" id="GO:0051131">
    <property type="term" value="P:chaperone-mediated protein complex assembly"/>
    <property type="evidence" value="ECO:0007669"/>
    <property type="project" value="TreeGrafter"/>
</dbReference>
<comment type="caution">
    <text evidence="6">The sequence shown here is derived from an EMBL/GenBank/DDBJ whole genome shotgun (WGS) entry which is preliminary data.</text>
</comment>
<evidence type="ECO:0000256" key="5">
    <source>
        <dbReference type="SAM" id="MobiDB-lite"/>
    </source>
</evidence>
<dbReference type="GO" id="GO:0006457">
    <property type="term" value="P:protein folding"/>
    <property type="evidence" value="ECO:0007669"/>
    <property type="project" value="InterPro"/>
</dbReference>
<dbReference type="FunFam" id="1.10.287.370:FF:000003">
    <property type="entry name" value="Prefoldin subunit 6"/>
    <property type="match status" value="1"/>
</dbReference>
<dbReference type="PANTHER" id="PTHR21431">
    <property type="entry name" value="PREFOLDIN SUBUNIT 6"/>
    <property type="match status" value="1"/>
</dbReference>
<dbReference type="CDD" id="cd23161">
    <property type="entry name" value="Prefoldin_6"/>
    <property type="match status" value="1"/>
</dbReference>
<dbReference type="SUPFAM" id="SSF46579">
    <property type="entry name" value="Prefoldin"/>
    <property type="match status" value="1"/>
</dbReference>
<feature type="compositionally biased region" description="Basic and acidic residues" evidence="5">
    <location>
        <begin position="100"/>
        <end position="111"/>
    </location>
</feature>
<dbReference type="GO" id="GO:0016272">
    <property type="term" value="C:prefoldin complex"/>
    <property type="evidence" value="ECO:0007669"/>
    <property type="project" value="InterPro"/>
</dbReference>
<dbReference type="InterPro" id="IPR002777">
    <property type="entry name" value="PFD_beta-like"/>
</dbReference>
<evidence type="ECO:0000256" key="2">
    <source>
        <dbReference type="ARBA" id="ARBA00011695"/>
    </source>
</evidence>
<protein>
    <recommendedName>
        <fullName evidence="4">Probable prefoldin subunit 6</fullName>
    </recommendedName>
</protein>
<proteinExistence type="inferred from homology"/>
<comment type="subunit">
    <text evidence="2">Heterohexamer of two PFD-alpha type and four PFD-beta type subunits.</text>
</comment>